<protein>
    <recommendedName>
        <fullName evidence="3">HAD family hydrolase</fullName>
    </recommendedName>
</protein>
<evidence type="ECO:0000313" key="2">
    <source>
        <dbReference type="Proteomes" id="UP000030826"/>
    </source>
</evidence>
<dbReference type="NCBIfam" id="TIGR01509">
    <property type="entry name" value="HAD-SF-IA-v3"/>
    <property type="match status" value="1"/>
</dbReference>
<evidence type="ECO:0008006" key="3">
    <source>
        <dbReference type="Google" id="ProtNLM"/>
    </source>
</evidence>
<dbReference type="Gene3D" id="3.40.50.1000">
    <property type="entry name" value="HAD superfamily/HAD-like"/>
    <property type="match status" value="1"/>
</dbReference>
<organism evidence="1 2">
    <name type="scientific">Aureimonas altamirensis</name>
    <dbReference type="NCBI Taxonomy" id="370622"/>
    <lineage>
        <taxon>Bacteria</taxon>
        <taxon>Pseudomonadati</taxon>
        <taxon>Pseudomonadota</taxon>
        <taxon>Alphaproteobacteria</taxon>
        <taxon>Hyphomicrobiales</taxon>
        <taxon>Aurantimonadaceae</taxon>
        <taxon>Aureimonas</taxon>
    </lineage>
</organism>
<dbReference type="Proteomes" id="UP000030826">
    <property type="component" value="Unassembled WGS sequence"/>
</dbReference>
<gene>
    <name evidence="1" type="ORF">LA66_20275</name>
</gene>
<dbReference type="SFLD" id="SFLDG01129">
    <property type="entry name" value="C1.5:_HAD__Beta-PGM__Phosphata"/>
    <property type="match status" value="1"/>
</dbReference>
<dbReference type="SFLD" id="SFLDS00003">
    <property type="entry name" value="Haloacid_Dehalogenase"/>
    <property type="match status" value="1"/>
</dbReference>
<dbReference type="InterPro" id="IPR006439">
    <property type="entry name" value="HAD-SF_hydro_IA"/>
</dbReference>
<dbReference type="InterPro" id="IPR023198">
    <property type="entry name" value="PGP-like_dom2"/>
</dbReference>
<dbReference type="SUPFAM" id="SSF56784">
    <property type="entry name" value="HAD-like"/>
    <property type="match status" value="1"/>
</dbReference>
<dbReference type="EMBL" id="JRFJ01000009">
    <property type="protein sequence ID" value="KHJ53039.1"/>
    <property type="molecule type" value="Genomic_DNA"/>
</dbReference>
<comment type="caution">
    <text evidence="1">The sequence shown here is derived from an EMBL/GenBank/DDBJ whole genome shotgun (WGS) entry which is preliminary data.</text>
</comment>
<dbReference type="PANTHER" id="PTHR43434">
    <property type="entry name" value="PHOSPHOGLYCOLATE PHOSPHATASE"/>
    <property type="match status" value="1"/>
</dbReference>
<dbReference type="GO" id="GO:0005829">
    <property type="term" value="C:cytosol"/>
    <property type="evidence" value="ECO:0007669"/>
    <property type="project" value="TreeGrafter"/>
</dbReference>
<dbReference type="RefSeq" id="WP_039196128.1">
    <property type="nucleotide sequence ID" value="NZ_JRFJ01000009.1"/>
</dbReference>
<accession>A0A0B1PY60</accession>
<sequence>MRLFLFDCDGTIADSFAVICSTMRGAFRARGLVAPADTAIHGIIGLSLAEAMQRLRPGSTLAEAEDLADAYRVTFQAARAAGQVHEPLFPGMKDLVARLSAVDENLVGMVTGKSRRGVDFILATHGLADRFHVVRTADDCPSKPHPAMVLESCTETGIAPSDTVVIGDAAFDMAMARAAGATAIGVAWGAARPDALRAAGATAVATDANHLGQLLDAWRAHEDPVRWIPDRLETA</sequence>
<dbReference type="GO" id="GO:0008967">
    <property type="term" value="F:phosphoglycolate phosphatase activity"/>
    <property type="evidence" value="ECO:0007669"/>
    <property type="project" value="TreeGrafter"/>
</dbReference>
<dbReference type="NCBIfam" id="TIGR01549">
    <property type="entry name" value="HAD-SF-IA-v1"/>
    <property type="match status" value="1"/>
</dbReference>
<dbReference type="STRING" id="370622.LA66_20275"/>
<dbReference type="InterPro" id="IPR050155">
    <property type="entry name" value="HAD-like_hydrolase_sf"/>
</dbReference>
<dbReference type="InterPro" id="IPR023214">
    <property type="entry name" value="HAD_sf"/>
</dbReference>
<reference evidence="1 2" key="1">
    <citation type="submission" date="2014-09" db="EMBL/GenBank/DDBJ databases">
        <title>Isolation and characterization of Aurantimonas altamirensis ON-56566 from clinical sample following a dog bite.</title>
        <authorList>
            <person name="Eshaghi A."/>
            <person name="Li A."/>
            <person name="Shahinas D."/>
            <person name="Bahn P."/>
            <person name="Kus J.V."/>
            <person name="Patel S.N."/>
        </authorList>
    </citation>
    <scope>NUCLEOTIDE SEQUENCE [LARGE SCALE GENOMIC DNA]</scope>
    <source>
        <strain evidence="1 2">ON-56566</strain>
    </source>
</reference>
<evidence type="ECO:0000313" key="1">
    <source>
        <dbReference type="EMBL" id="KHJ53039.1"/>
    </source>
</evidence>
<dbReference type="Gene3D" id="1.10.150.240">
    <property type="entry name" value="Putative phosphatase, domain 2"/>
    <property type="match status" value="1"/>
</dbReference>
<dbReference type="InterPro" id="IPR036412">
    <property type="entry name" value="HAD-like_sf"/>
</dbReference>
<name>A0A0B1PY60_9HYPH</name>
<dbReference type="GO" id="GO:0006281">
    <property type="term" value="P:DNA repair"/>
    <property type="evidence" value="ECO:0007669"/>
    <property type="project" value="TreeGrafter"/>
</dbReference>
<dbReference type="Pfam" id="PF13419">
    <property type="entry name" value="HAD_2"/>
    <property type="match status" value="1"/>
</dbReference>
<proteinExistence type="predicted"/>
<dbReference type="InterPro" id="IPR041492">
    <property type="entry name" value="HAD_2"/>
</dbReference>
<dbReference type="PANTHER" id="PTHR43434:SF24">
    <property type="entry name" value="HYDROLASE-RELATED"/>
    <property type="match status" value="1"/>
</dbReference>
<dbReference type="OrthoDB" id="9782449at2"/>
<dbReference type="AlphaFoldDB" id="A0A0B1PY60"/>